<evidence type="ECO:0000256" key="3">
    <source>
        <dbReference type="ARBA" id="ARBA00022835"/>
    </source>
</evidence>
<dbReference type="Pfam" id="PF21262">
    <property type="entry name" value="RRP40_S1"/>
    <property type="match status" value="1"/>
</dbReference>
<evidence type="ECO:0000256" key="4">
    <source>
        <dbReference type="ARBA" id="ARBA00022884"/>
    </source>
</evidence>
<organism evidence="6 7">
    <name type="scientific">Gregarina niphandrodes</name>
    <name type="common">Septate eugregarine</name>
    <dbReference type="NCBI Taxonomy" id="110365"/>
    <lineage>
        <taxon>Eukaryota</taxon>
        <taxon>Sar</taxon>
        <taxon>Alveolata</taxon>
        <taxon>Apicomplexa</taxon>
        <taxon>Conoidasida</taxon>
        <taxon>Gregarinasina</taxon>
        <taxon>Eugregarinorida</taxon>
        <taxon>Gregarinidae</taxon>
        <taxon>Gregarina</taxon>
    </lineage>
</organism>
<dbReference type="GO" id="GO:0034475">
    <property type="term" value="P:U4 snRNA 3'-end processing"/>
    <property type="evidence" value="ECO:0007669"/>
    <property type="project" value="TreeGrafter"/>
</dbReference>
<gene>
    <name evidence="6" type="ORF">GNI_116250</name>
</gene>
<dbReference type="RefSeq" id="XP_011131712.1">
    <property type="nucleotide sequence ID" value="XM_011133410.1"/>
</dbReference>
<keyword evidence="7" id="KW-1185">Reference proteome</keyword>
<dbReference type="PANTHER" id="PTHR21321:SF1">
    <property type="entry name" value="EXOSOME COMPLEX COMPONENT RRP40"/>
    <property type="match status" value="1"/>
</dbReference>
<dbReference type="InterPro" id="IPR036612">
    <property type="entry name" value="KH_dom_type_1_sf"/>
</dbReference>
<dbReference type="Gene3D" id="2.40.50.140">
    <property type="entry name" value="Nucleic acid-binding proteins"/>
    <property type="match status" value="1"/>
</dbReference>
<sequence>MVLLPGDVPGLRFACTAPFEDGNYLYVNAYRTTVWSPNAGSNPSNVASSVGASGRVRQDRLRLDRAAVYLPKLGEVVVGQVTKRLPEFYKVDIGASKEALLSVTAFNGATKQNAPNLEVGDAVIAGVCVAHTHHELLLTCVVANEPKTWSSRECYLGPLGNTGLLFRVPLHHAQILIATDCSLLHLIGQIKPFEIATGINGL</sequence>
<comment type="caution">
    <text evidence="6">The sequence shown here is derived from an EMBL/GenBank/DDBJ whole genome shotgun (WGS) entry which is preliminary data.</text>
</comment>
<keyword evidence="4" id="KW-0694">RNA-binding</keyword>
<dbReference type="VEuPathDB" id="CryptoDB:GNI_116250"/>
<dbReference type="FunFam" id="2.40.50.140:FF:000127">
    <property type="entry name" value="Exosome complex component RRP40"/>
    <property type="match status" value="1"/>
</dbReference>
<reference evidence="6" key="1">
    <citation type="submission" date="2013-12" db="EMBL/GenBank/DDBJ databases">
        <authorList>
            <person name="Omoto C.K."/>
            <person name="Sibley D."/>
            <person name="Venepally P."/>
            <person name="Hadjithomas M."/>
            <person name="Karamycheva S."/>
            <person name="Brunk B."/>
            <person name="Roos D."/>
            <person name="Caler E."/>
            <person name="Lorenzi H."/>
        </authorList>
    </citation>
    <scope>NUCLEOTIDE SEQUENCE</scope>
</reference>
<dbReference type="EMBL" id="AFNH02000864">
    <property type="protein sequence ID" value="EZG55185.1"/>
    <property type="molecule type" value="Genomic_DNA"/>
</dbReference>
<dbReference type="Gene3D" id="3.30.1370.10">
    <property type="entry name" value="K Homology domain, type 1"/>
    <property type="match status" value="1"/>
</dbReference>
<protein>
    <submittedName>
        <fullName evidence="6">Exosome complex component RRP40</fullName>
    </submittedName>
</protein>
<dbReference type="GO" id="GO:0071034">
    <property type="term" value="P:CUT catabolic process"/>
    <property type="evidence" value="ECO:0007669"/>
    <property type="project" value="TreeGrafter"/>
</dbReference>
<dbReference type="GO" id="GO:0071038">
    <property type="term" value="P:TRAMP-dependent tRNA surveillance pathway"/>
    <property type="evidence" value="ECO:0007669"/>
    <property type="project" value="TreeGrafter"/>
</dbReference>
<proteinExistence type="predicted"/>
<dbReference type="InterPro" id="IPR026699">
    <property type="entry name" value="Exosome_RNA_bind1/RRP40/RRP4"/>
</dbReference>
<comment type="subcellular location">
    <subcellularLocation>
        <location evidence="1">Nucleus</location>
    </subcellularLocation>
</comment>
<dbReference type="GO" id="GO:0071035">
    <property type="term" value="P:nuclear polyadenylation-dependent rRNA catabolic process"/>
    <property type="evidence" value="ECO:0007669"/>
    <property type="project" value="TreeGrafter"/>
</dbReference>
<evidence type="ECO:0000313" key="7">
    <source>
        <dbReference type="Proteomes" id="UP000019763"/>
    </source>
</evidence>
<keyword evidence="3" id="KW-0271">Exosome</keyword>
<dbReference type="InterPro" id="IPR004088">
    <property type="entry name" value="KH_dom_type_1"/>
</dbReference>
<dbReference type="SUPFAM" id="SSF54791">
    <property type="entry name" value="Eukaryotic type KH-domain (KH-domain type I)"/>
    <property type="match status" value="1"/>
</dbReference>
<evidence type="ECO:0000256" key="1">
    <source>
        <dbReference type="ARBA" id="ARBA00004123"/>
    </source>
</evidence>
<dbReference type="OrthoDB" id="340500at2759"/>
<feature type="domain" description="K Homology" evidence="5">
    <location>
        <begin position="163"/>
        <end position="201"/>
    </location>
</feature>
<accession>A0A023B2V4</accession>
<dbReference type="GO" id="GO:0000467">
    <property type="term" value="P:exonucleolytic trimming to generate mature 3'-end of 5.8S rRNA from tricistronic rRNA transcript (SSU-rRNA, 5.8S rRNA, LSU-rRNA)"/>
    <property type="evidence" value="ECO:0007669"/>
    <property type="project" value="TreeGrafter"/>
</dbReference>
<dbReference type="eggNOG" id="KOG1004">
    <property type="taxonomic scope" value="Eukaryota"/>
</dbReference>
<dbReference type="OMA" id="WSTNETY"/>
<dbReference type="PANTHER" id="PTHR21321">
    <property type="entry name" value="PNAS-3 RELATED"/>
    <property type="match status" value="1"/>
</dbReference>
<dbReference type="InterPro" id="IPR012340">
    <property type="entry name" value="NA-bd_OB-fold"/>
</dbReference>
<dbReference type="GO" id="GO:0071051">
    <property type="term" value="P:poly(A)-dependent snoRNA 3'-end processing"/>
    <property type="evidence" value="ECO:0007669"/>
    <property type="project" value="TreeGrafter"/>
</dbReference>
<keyword evidence="2" id="KW-0963">Cytoplasm</keyword>
<dbReference type="GeneID" id="22914133"/>
<dbReference type="GO" id="GO:0003723">
    <property type="term" value="F:RNA binding"/>
    <property type="evidence" value="ECO:0007669"/>
    <property type="project" value="UniProtKB-KW"/>
</dbReference>
<name>A0A023B2V4_GRENI</name>
<dbReference type="GO" id="GO:0000176">
    <property type="term" value="C:nuclear exosome (RNase complex)"/>
    <property type="evidence" value="ECO:0007669"/>
    <property type="project" value="TreeGrafter"/>
</dbReference>
<dbReference type="Proteomes" id="UP000019763">
    <property type="component" value="Unassembled WGS sequence"/>
</dbReference>
<evidence type="ECO:0000313" key="6">
    <source>
        <dbReference type="EMBL" id="EZG55185.1"/>
    </source>
</evidence>
<dbReference type="Pfam" id="PF15985">
    <property type="entry name" value="KH_6"/>
    <property type="match status" value="1"/>
</dbReference>
<dbReference type="AlphaFoldDB" id="A0A023B2V4"/>
<evidence type="ECO:0000259" key="5">
    <source>
        <dbReference type="Pfam" id="PF15985"/>
    </source>
</evidence>
<dbReference type="SUPFAM" id="SSF50249">
    <property type="entry name" value="Nucleic acid-binding proteins"/>
    <property type="match status" value="1"/>
</dbReference>
<dbReference type="GO" id="GO:0000177">
    <property type="term" value="C:cytoplasmic exosome (RNase complex)"/>
    <property type="evidence" value="ECO:0007669"/>
    <property type="project" value="TreeGrafter"/>
</dbReference>
<evidence type="ECO:0000256" key="2">
    <source>
        <dbReference type="ARBA" id="ARBA00022490"/>
    </source>
</evidence>